<dbReference type="EMBL" id="JAVREP010000007">
    <property type="protein sequence ID" value="MDT0329183.1"/>
    <property type="molecule type" value="Genomic_DNA"/>
</dbReference>
<accession>A0ABU2M932</accession>
<feature type="compositionally biased region" description="Gly residues" evidence="2">
    <location>
        <begin position="519"/>
        <end position="529"/>
    </location>
</feature>
<feature type="region of interest" description="Disordered" evidence="2">
    <location>
        <begin position="328"/>
        <end position="577"/>
    </location>
</feature>
<dbReference type="SUPFAM" id="SSF56399">
    <property type="entry name" value="ADP-ribosylation"/>
    <property type="match status" value="1"/>
</dbReference>
<dbReference type="Gene3D" id="3.90.176.10">
    <property type="entry name" value="Toxin ADP-ribosyltransferase, Chain A, domain 1"/>
    <property type="match status" value="1"/>
</dbReference>
<evidence type="ECO:0000259" key="3">
    <source>
        <dbReference type="Pfam" id="PF03496"/>
    </source>
</evidence>
<feature type="compositionally biased region" description="Gly residues" evidence="2">
    <location>
        <begin position="538"/>
        <end position="549"/>
    </location>
</feature>
<dbReference type="RefSeq" id="WP_311511847.1">
    <property type="nucleotide sequence ID" value="NZ_JAVREP010000007.1"/>
</dbReference>
<dbReference type="Gene3D" id="1.10.287.1060">
    <property type="entry name" value="ESAT-6-like"/>
    <property type="match status" value="1"/>
</dbReference>
<dbReference type="Pfam" id="PF03496">
    <property type="entry name" value="ADPrib_exo_Tox"/>
    <property type="match status" value="1"/>
</dbReference>
<feature type="compositionally biased region" description="Gly residues" evidence="2">
    <location>
        <begin position="341"/>
        <end position="352"/>
    </location>
</feature>
<evidence type="ECO:0000313" key="4">
    <source>
        <dbReference type="EMBL" id="MDT0329183.1"/>
    </source>
</evidence>
<reference evidence="5" key="1">
    <citation type="submission" date="2023-07" db="EMBL/GenBank/DDBJ databases">
        <title>30 novel species of actinomycetes from the DSMZ collection.</title>
        <authorList>
            <person name="Nouioui I."/>
        </authorList>
    </citation>
    <scope>NUCLEOTIDE SEQUENCE [LARGE SCALE GENOMIC DNA]</scope>
    <source>
        <strain evidence="5">DSM 44743</strain>
    </source>
</reference>
<name>A0ABU2M932_9ACTN</name>
<evidence type="ECO:0000256" key="2">
    <source>
        <dbReference type="SAM" id="MobiDB-lite"/>
    </source>
</evidence>
<feature type="coiled-coil region" evidence="1">
    <location>
        <begin position="71"/>
        <end position="98"/>
    </location>
</feature>
<comment type="caution">
    <text evidence="4">The sequence shown here is derived from an EMBL/GenBank/DDBJ whole genome shotgun (WGS) entry which is preliminary data.</text>
</comment>
<feature type="compositionally biased region" description="Polar residues" evidence="2">
    <location>
        <begin position="376"/>
        <end position="389"/>
    </location>
</feature>
<sequence>MDPDELETTATRLTGTAGDIGRSGGDITASWAGLGGVYSAPEAETLFAKMDPVSSHTLDVQEAVETVADALSEFAADAREAKSKLVSLKSQAETLRADIGTDEDWAEDDDLRDRNNSLNNRIASAVFDYQYAERNCANKITRLFGGTYFAGWSELSPEVPGRTSDGREKVYYGSFKPLVDAVNPWGSPVDAPPAGGVLGDGMAALGDMGMGALLGLGAASGVYRDGRAAYPFGTEWQENMGAYFGDLKEGYATLTGFYVDGQWTGHDSVDEWYAHFRGPAGELLGSLVAYDQWEERPAYSITTGVANAALMAGGVGVFKFLLDGPSGLGGGPDGPSDSSRGGEGSSGNGGLSSGDRPGASSLPGQEGFGTGKDGTPSLNEVRQTLSDLNDLNGADRTEAPHSTGTGPVDSGTSNGQGTSGADTDILTTPSGTADTTSPSTSVAGDTDRNANDPWTAAPVNGTDPAPTANTTNGADPSARTEGTNGTRWAGGTGTASIAHGTGTVDANAPDPATVDPGSGPDGGGNGGGDPQAVTGGQDPNGGQQGGSNSGAGTSPTDSTTTHPVPAPPPDPTAFYPGYLDVDGIRRFADESEVDAYAQQVLLDPTANPHAFDNLPAEQREVVFKYTTNSWINSMARAGSPVEVQRILDRMIDYTLSKSAAGETASVGWELYELNGRVRPTLADLSAASSRTDLTVNQRALIQDIFSNTDPEGRLDQWLKSSGYAGLAADMNGGRYPDAADVGALMSELDGAVDRPLPEPVELVRGVHSLNYMNGFDPSNIYSLVGVPQTEKGYMSTSIGSSPTRVDGKNFPYVMNIQFSGEARGLWVGTRSAYPFQRELILPRGTRYVVERIRPNGSNYVLDVKILD</sequence>
<proteinExistence type="predicted"/>
<feature type="compositionally biased region" description="Polar residues" evidence="2">
    <location>
        <begin position="400"/>
        <end position="443"/>
    </location>
</feature>
<dbReference type="PROSITE" id="PS51996">
    <property type="entry name" value="TR_MART"/>
    <property type="match status" value="1"/>
</dbReference>
<dbReference type="InterPro" id="IPR003540">
    <property type="entry name" value="ADP-ribosyltransferase"/>
</dbReference>
<keyword evidence="5" id="KW-1185">Reference proteome</keyword>
<gene>
    <name evidence="4" type="ORF">RM479_12240</name>
</gene>
<feature type="compositionally biased region" description="Polar residues" evidence="2">
    <location>
        <begin position="467"/>
        <end position="486"/>
    </location>
</feature>
<evidence type="ECO:0000256" key="1">
    <source>
        <dbReference type="SAM" id="Coils"/>
    </source>
</evidence>
<keyword evidence="1" id="KW-0175">Coiled coil</keyword>
<evidence type="ECO:0000313" key="5">
    <source>
        <dbReference type="Proteomes" id="UP001183390"/>
    </source>
</evidence>
<protein>
    <submittedName>
        <fullName evidence="4">ADP-ribosyltransferase</fullName>
    </submittedName>
</protein>
<dbReference type="Proteomes" id="UP001183390">
    <property type="component" value="Unassembled WGS sequence"/>
</dbReference>
<feature type="domain" description="ADP ribosyltransferase" evidence="3">
    <location>
        <begin position="785"/>
        <end position="855"/>
    </location>
</feature>
<organism evidence="4 5">
    <name type="scientific">Nocardiopsis lambiniae</name>
    <dbReference type="NCBI Taxonomy" id="3075539"/>
    <lineage>
        <taxon>Bacteria</taxon>
        <taxon>Bacillati</taxon>
        <taxon>Actinomycetota</taxon>
        <taxon>Actinomycetes</taxon>
        <taxon>Streptosporangiales</taxon>
        <taxon>Nocardiopsidaceae</taxon>
        <taxon>Nocardiopsis</taxon>
    </lineage>
</organism>